<dbReference type="RefSeq" id="WP_077846082.1">
    <property type="nucleotide sequence ID" value="NZ_LZZM01000044.1"/>
</dbReference>
<evidence type="ECO:0000313" key="6">
    <source>
        <dbReference type="Proteomes" id="UP000190890"/>
    </source>
</evidence>
<dbReference type="PANTHER" id="PTHR37164:SF1">
    <property type="entry name" value="BACTERIOHEMERYTHRIN"/>
    <property type="match status" value="1"/>
</dbReference>
<reference evidence="5 6" key="1">
    <citation type="submission" date="2016-05" db="EMBL/GenBank/DDBJ databases">
        <title>Microbial solvent formation.</title>
        <authorList>
            <person name="Poehlein A."/>
            <person name="Montoya Solano J.D."/>
            <person name="Flitsch S."/>
            <person name="Krabben P."/>
            <person name="Duerre P."/>
            <person name="Daniel R."/>
        </authorList>
    </citation>
    <scope>NUCLEOTIDE SEQUENCE [LARGE SCALE GENOMIC DNA]</scope>
    <source>
        <strain evidence="5 6">DSM 2619</strain>
    </source>
</reference>
<feature type="domain" description="Hemerythrin-like" evidence="4">
    <location>
        <begin position="12"/>
        <end position="126"/>
    </location>
</feature>
<dbReference type="InterPro" id="IPR012312">
    <property type="entry name" value="Hemerythrin-like"/>
</dbReference>
<dbReference type="GO" id="GO:0046872">
    <property type="term" value="F:metal ion binding"/>
    <property type="evidence" value="ECO:0007669"/>
    <property type="project" value="UniProtKB-KW"/>
</dbReference>
<protein>
    <submittedName>
        <fullName evidence="5">Bacteriohemerythrin</fullName>
    </submittedName>
</protein>
<organism evidence="5 6">
    <name type="scientific">Clostridium puniceum</name>
    <dbReference type="NCBI Taxonomy" id="29367"/>
    <lineage>
        <taxon>Bacteria</taxon>
        <taxon>Bacillati</taxon>
        <taxon>Bacillota</taxon>
        <taxon>Clostridia</taxon>
        <taxon>Eubacteriales</taxon>
        <taxon>Clostridiaceae</taxon>
        <taxon>Clostridium</taxon>
    </lineage>
</organism>
<keyword evidence="3" id="KW-0408">Iron</keyword>
<dbReference type="Pfam" id="PF01814">
    <property type="entry name" value="Hemerythrin"/>
    <property type="match status" value="1"/>
</dbReference>
<dbReference type="EMBL" id="LZZM01000044">
    <property type="protein sequence ID" value="OOM81849.1"/>
    <property type="molecule type" value="Genomic_DNA"/>
</dbReference>
<dbReference type="SUPFAM" id="SSF47188">
    <property type="entry name" value="Hemerythrin-like"/>
    <property type="match status" value="1"/>
</dbReference>
<dbReference type="STRING" id="29367.CLPUN_07990"/>
<comment type="similarity">
    <text evidence="1">Belongs to the hemerythrin family.</text>
</comment>
<dbReference type="PANTHER" id="PTHR37164">
    <property type="entry name" value="BACTERIOHEMERYTHRIN"/>
    <property type="match status" value="1"/>
</dbReference>
<dbReference type="Proteomes" id="UP000190890">
    <property type="component" value="Unassembled WGS sequence"/>
</dbReference>
<evidence type="ECO:0000256" key="1">
    <source>
        <dbReference type="ARBA" id="ARBA00010587"/>
    </source>
</evidence>
<keyword evidence="6" id="KW-1185">Reference proteome</keyword>
<dbReference type="NCBIfam" id="NF033749">
    <property type="entry name" value="bact_hemeryth"/>
    <property type="match status" value="1"/>
</dbReference>
<dbReference type="OrthoDB" id="9797092at2"/>
<evidence type="ECO:0000313" key="5">
    <source>
        <dbReference type="EMBL" id="OOM81849.1"/>
    </source>
</evidence>
<accession>A0A1S8TW56</accession>
<dbReference type="InterPro" id="IPR012827">
    <property type="entry name" value="Hemerythrin_metal-bd"/>
</dbReference>
<evidence type="ECO:0000259" key="4">
    <source>
        <dbReference type="Pfam" id="PF01814"/>
    </source>
</evidence>
<dbReference type="InterPro" id="IPR050669">
    <property type="entry name" value="Hemerythrin"/>
</dbReference>
<gene>
    <name evidence="5" type="ORF">CLPUN_07990</name>
</gene>
<evidence type="ECO:0000256" key="2">
    <source>
        <dbReference type="ARBA" id="ARBA00022723"/>
    </source>
</evidence>
<evidence type="ECO:0000256" key="3">
    <source>
        <dbReference type="ARBA" id="ARBA00023004"/>
    </source>
</evidence>
<keyword evidence="2" id="KW-0479">Metal-binding</keyword>
<dbReference type="AlphaFoldDB" id="A0A1S8TW56"/>
<dbReference type="Gene3D" id="1.20.120.50">
    <property type="entry name" value="Hemerythrin-like"/>
    <property type="match status" value="1"/>
</dbReference>
<dbReference type="InterPro" id="IPR035938">
    <property type="entry name" value="Hemerythrin-like_sf"/>
</dbReference>
<comment type="caution">
    <text evidence="5">The sequence shown here is derived from an EMBL/GenBank/DDBJ whole genome shotgun (WGS) entry which is preliminary data.</text>
</comment>
<sequence length="133" mass="15981">MGMKWEEKWSVGVDKIDTQHQELFNRIDQLVTAMKTGKGKDEVIGTLDFLEEYVIKHFNDEEELQKKNNYPKYEIQHRGHEEFKDSLRELRRVFETTGISAIFVINVQQKISNWWRKHILELDRDLGNFLRKS</sequence>
<proteinExistence type="inferred from homology"/>
<dbReference type="CDD" id="cd12107">
    <property type="entry name" value="Hemerythrin"/>
    <property type="match status" value="1"/>
</dbReference>
<name>A0A1S8TW56_9CLOT</name>
<dbReference type="NCBIfam" id="TIGR02481">
    <property type="entry name" value="hemeryth_dom"/>
    <property type="match status" value="1"/>
</dbReference>